<evidence type="ECO:0000256" key="6">
    <source>
        <dbReference type="ARBA" id="ARBA00023125"/>
    </source>
</evidence>
<keyword evidence="4 8" id="KW-0378">Hydrolase</keyword>
<dbReference type="STRING" id="715226.ABI_16320"/>
<accession>F4QJT5</accession>
<feature type="region of interest" description="Disordered" evidence="9">
    <location>
        <begin position="215"/>
        <end position="239"/>
    </location>
</feature>
<dbReference type="EC" id="3.4.-.-" evidence="8"/>
<evidence type="ECO:0000313" key="10">
    <source>
        <dbReference type="EMBL" id="EGF93192.1"/>
    </source>
</evidence>
<dbReference type="InterPro" id="IPR036590">
    <property type="entry name" value="SRAP-like"/>
</dbReference>
<keyword evidence="11" id="KW-1185">Reference proteome</keyword>
<evidence type="ECO:0000313" key="11">
    <source>
        <dbReference type="Proteomes" id="UP000006512"/>
    </source>
</evidence>
<gene>
    <name evidence="10" type="ORF">ABI_16320</name>
</gene>
<evidence type="ECO:0000256" key="2">
    <source>
        <dbReference type="ARBA" id="ARBA00022670"/>
    </source>
</evidence>
<evidence type="ECO:0000256" key="7">
    <source>
        <dbReference type="ARBA" id="ARBA00023239"/>
    </source>
</evidence>
<sequence>MCNLYSQTTNAQAIIDFVKGWKAVRDRAGNQFPISGIFPNYDAPVLRAVEDELELVMAKWGMPSPPFALQGKKSDIGVTNVRNTKSPHWRRWLGVESRCLVPVTSFAEPDQVSGSKVNHWFAFGEARPLFFFAGVWTNTTRQVRVSGDPVAGDFYAFLTTEPNAEVGAVHEKAMPVILTTLDECQAWMTLPWAEAQGLQRPLPDGALHVVATGAKRDGPGEATQAEPGLPGGDVQGTLI</sequence>
<protein>
    <recommendedName>
        <fullName evidence="8">Abasic site processing protein</fullName>
        <ecNumber evidence="8">3.4.-.-</ecNumber>
    </recommendedName>
</protein>
<keyword evidence="6" id="KW-0238">DNA-binding</keyword>
<comment type="similarity">
    <text evidence="1 8">Belongs to the SOS response-associated peptidase family.</text>
</comment>
<dbReference type="RefSeq" id="WP_006272384.1">
    <property type="nucleotide sequence ID" value="NZ_GL883077.1"/>
</dbReference>
<dbReference type="GO" id="GO:0006508">
    <property type="term" value="P:proteolysis"/>
    <property type="evidence" value="ECO:0007669"/>
    <property type="project" value="UniProtKB-KW"/>
</dbReference>
<dbReference type="Pfam" id="PF02586">
    <property type="entry name" value="SRAP"/>
    <property type="match status" value="1"/>
</dbReference>
<dbReference type="Proteomes" id="UP000006512">
    <property type="component" value="Unassembled WGS sequence"/>
</dbReference>
<dbReference type="eggNOG" id="COG2135">
    <property type="taxonomic scope" value="Bacteria"/>
</dbReference>
<dbReference type="GO" id="GO:0008233">
    <property type="term" value="F:peptidase activity"/>
    <property type="evidence" value="ECO:0007669"/>
    <property type="project" value="UniProtKB-KW"/>
</dbReference>
<evidence type="ECO:0000256" key="9">
    <source>
        <dbReference type="SAM" id="MobiDB-lite"/>
    </source>
</evidence>
<dbReference type="HOGENOM" id="CLU_035990_5_0_5"/>
<dbReference type="PANTHER" id="PTHR13604:SF0">
    <property type="entry name" value="ABASIC SITE PROCESSING PROTEIN HMCES"/>
    <property type="match status" value="1"/>
</dbReference>
<evidence type="ECO:0000256" key="1">
    <source>
        <dbReference type="ARBA" id="ARBA00008136"/>
    </source>
</evidence>
<evidence type="ECO:0000256" key="8">
    <source>
        <dbReference type="RuleBase" id="RU364100"/>
    </source>
</evidence>
<organism evidence="10 11">
    <name type="scientific">Asticcacaulis biprosthecium C19</name>
    <dbReference type="NCBI Taxonomy" id="715226"/>
    <lineage>
        <taxon>Bacteria</taxon>
        <taxon>Pseudomonadati</taxon>
        <taxon>Pseudomonadota</taxon>
        <taxon>Alphaproteobacteria</taxon>
        <taxon>Caulobacterales</taxon>
        <taxon>Caulobacteraceae</taxon>
        <taxon>Asticcacaulis</taxon>
    </lineage>
</organism>
<dbReference type="OrthoDB" id="9782620at2"/>
<dbReference type="PANTHER" id="PTHR13604">
    <property type="entry name" value="DC12-RELATED"/>
    <property type="match status" value="1"/>
</dbReference>
<keyword evidence="2 8" id="KW-0645">Protease</keyword>
<proteinExistence type="inferred from homology"/>
<evidence type="ECO:0000256" key="3">
    <source>
        <dbReference type="ARBA" id="ARBA00022763"/>
    </source>
</evidence>
<dbReference type="Gene3D" id="3.90.1680.20">
    <property type="match status" value="2"/>
</dbReference>
<keyword evidence="7" id="KW-0456">Lyase</keyword>
<dbReference type="AlphaFoldDB" id="F4QJT5"/>
<dbReference type="EMBL" id="GL883077">
    <property type="protein sequence ID" value="EGF93192.1"/>
    <property type="molecule type" value="Genomic_DNA"/>
</dbReference>
<reference evidence="11" key="1">
    <citation type="submission" date="2011-03" db="EMBL/GenBank/DDBJ databases">
        <title>Draft genome sequence of Brevundimonas diminuta.</title>
        <authorList>
            <person name="Brown P.J.B."/>
            <person name="Buechlein A."/>
            <person name="Hemmerich C."/>
            <person name="Brun Y.V."/>
        </authorList>
    </citation>
    <scope>NUCLEOTIDE SEQUENCE [LARGE SCALE GENOMIC DNA]</scope>
    <source>
        <strain evidence="11">C19</strain>
    </source>
</reference>
<dbReference type="SUPFAM" id="SSF143081">
    <property type="entry name" value="BB1717-like"/>
    <property type="match status" value="1"/>
</dbReference>
<dbReference type="InterPro" id="IPR003738">
    <property type="entry name" value="SRAP"/>
</dbReference>
<keyword evidence="5" id="KW-0190">Covalent protein-DNA linkage</keyword>
<dbReference type="GO" id="GO:0016829">
    <property type="term" value="F:lyase activity"/>
    <property type="evidence" value="ECO:0007669"/>
    <property type="project" value="UniProtKB-KW"/>
</dbReference>
<evidence type="ECO:0000256" key="5">
    <source>
        <dbReference type="ARBA" id="ARBA00023124"/>
    </source>
</evidence>
<evidence type="ECO:0000256" key="4">
    <source>
        <dbReference type="ARBA" id="ARBA00022801"/>
    </source>
</evidence>
<dbReference type="GO" id="GO:0106300">
    <property type="term" value="P:protein-DNA covalent cross-linking repair"/>
    <property type="evidence" value="ECO:0007669"/>
    <property type="project" value="InterPro"/>
</dbReference>
<name>F4QJT5_9CAUL</name>
<dbReference type="GO" id="GO:0003697">
    <property type="term" value="F:single-stranded DNA binding"/>
    <property type="evidence" value="ECO:0007669"/>
    <property type="project" value="InterPro"/>
</dbReference>
<feature type="compositionally biased region" description="Gly residues" evidence="9">
    <location>
        <begin position="229"/>
        <end position="239"/>
    </location>
</feature>
<keyword evidence="3" id="KW-0227">DNA damage</keyword>